<feature type="non-terminal residue" evidence="2">
    <location>
        <position position="707"/>
    </location>
</feature>
<feature type="transmembrane region" description="Helical" evidence="1">
    <location>
        <begin position="332"/>
        <end position="350"/>
    </location>
</feature>
<feature type="transmembrane region" description="Helical" evidence="1">
    <location>
        <begin position="428"/>
        <end position="448"/>
    </location>
</feature>
<dbReference type="EMBL" id="UOEW01000011">
    <property type="protein sequence ID" value="VAW32969.1"/>
    <property type="molecule type" value="Genomic_DNA"/>
</dbReference>
<dbReference type="PANTHER" id="PTHR32063:SF18">
    <property type="entry name" value="CATION EFFLUX SYSTEM PROTEIN"/>
    <property type="match status" value="1"/>
</dbReference>
<dbReference type="Gene3D" id="3.30.70.1440">
    <property type="entry name" value="Multidrug efflux transporter AcrB pore domain"/>
    <property type="match status" value="1"/>
</dbReference>
<dbReference type="SUPFAM" id="SSF82866">
    <property type="entry name" value="Multidrug efflux transporter AcrB transmembrane domain"/>
    <property type="match status" value="1"/>
</dbReference>
<accession>A0A3B0V7X9</accession>
<organism evidence="2">
    <name type="scientific">hydrothermal vent metagenome</name>
    <dbReference type="NCBI Taxonomy" id="652676"/>
    <lineage>
        <taxon>unclassified sequences</taxon>
        <taxon>metagenomes</taxon>
        <taxon>ecological metagenomes</taxon>
    </lineage>
</organism>
<dbReference type="Gene3D" id="3.30.2090.10">
    <property type="entry name" value="Multidrug efflux transporter AcrB TolC docking domain, DN and DC subdomains"/>
    <property type="match status" value="1"/>
</dbReference>
<keyword evidence="1" id="KW-1133">Transmembrane helix</keyword>
<feature type="transmembrane region" description="Helical" evidence="1">
    <location>
        <begin position="383"/>
        <end position="407"/>
    </location>
</feature>
<name>A0A3B0V7X9_9ZZZZ</name>
<dbReference type="SUPFAM" id="SSF82693">
    <property type="entry name" value="Multidrug efflux transporter AcrB pore domain, PN1, PN2, PC1 and PC2 subdomains"/>
    <property type="match status" value="1"/>
</dbReference>
<dbReference type="GO" id="GO:0042910">
    <property type="term" value="F:xenobiotic transmembrane transporter activity"/>
    <property type="evidence" value="ECO:0007669"/>
    <property type="project" value="TreeGrafter"/>
</dbReference>
<feature type="transmembrane region" description="Helical" evidence="1">
    <location>
        <begin position="357"/>
        <end position="377"/>
    </location>
</feature>
<keyword evidence="1" id="KW-0472">Membrane</keyword>
<reference evidence="2" key="1">
    <citation type="submission" date="2018-06" db="EMBL/GenBank/DDBJ databases">
        <authorList>
            <person name="Zhirakovskaya E."/>
        </authorList>
    </citation>
    <scope>NUCLEOTIDE SEQUENCE</scope>
</reference>
<evidence type="ECO:0000313" key="2">
    <source>
        <dbReference type="EMBL" id="VAW32969.1"/>
    </source>
</evidence>
<protein>
    <submittedName>
        <fullName evidence="2">Acriflavin resistance protein</fullName>
    </submittedName>
</protein>
<feature type="transmembrane region" description="Helical" evidence="1">
    <location>
        <begin position="460"/>
        <end position="487"/>
    </location>
</feature>
<evidence type="ECO:0000256" key="1">
    <source>
        <dbReference type="SAM" id="Phobius"/>
    </source>
</evidence>
<dbReference type="PANTHER" id="PTHR32063">
    <property type="match status" value="1"/>
</dbReference>
<dbReference type="PRINTS" id="PR00702">
    <property type="entry name" value="ACRIFLAVINRP"/>
</dbReference>
<feature type="transmembrane region" description="Helical" evidence="1">
    <location>
        <begin position="12"/>
        <end position="30"/>
    </location>
</feature>
<dbReference type="GO" id="GO:0005886">
    <property type="term" value="C:plasma membrane"/>
    <property type="evidence" value="ECO:0007669"/>
    <property type="project" value="TreeGrafter"/>
</dbReference>
<feature type="transmembrane region" description="Helical" evidence="1">
    <location>
        <begin position="516"/>
        <end position="534"/>
    </location>
</feature>
<dbReference type="AlphaFoldDB" id="A0A3B0V7X9"/>
<keyword evidence="1" id="KW-0812">Transmembrane</keyword>
<dbReference type="InterPro" id="IPR027463">
    <property type="entry name" value="AcrB_DN_DC_subdom"/>
</dbReference>
<dbReference type="InterPro" id="IPR001036">
    <property type="entry name" value="Acrflvin-R"/>
</dbReference>
<proteinExistence type="predicted"/>
<gene>
    <name evidence="2" type="ORF">MNBD_GAMMA01-766</name>
</gene>
<dbReference type="Gene3D" id="3.30.70.1320">
    <property type="entry name" value="Multidrug efflux transporter AcrB pore domain like"/>
    <property type="match status" value="1"/>
</dbReference>
<sequence>MNLIDLLVRQKRLILTTAVLFAAAGISAWFNMHRQEDPFFPYRNGFVLTQYPGANVEDVENLVLKPLEQEISQVEEVKEITGTARAGFAQIIIEMKEHVYDTNTGWNNIQDAIQRAKIKFPQGVLPPVLDDRIIDTPLVVYAISGSNDIMRMRQIAEDIKTKLLAVPELSKIKLYAQAEEEIAIEPNNKVLKQLGLNTQYIASQITDKTQLVALQPLRSDTRQFMLNAQTEFQSIAEINNTLITLPDGSSLPLSTLAKVTYGAVADPSSVFWLDGQRAIAVGMFVPVNQLNVVKFGKKIKQIMLDMAKDYPDIEIKPIFFQPDRVSHRISELGNSLLLGMLLVSIVLTLFLGLRPGLVVASIIPLVTFTALAVYSFSGNVLHQMAISGMVIALGMLVDNAIVMVENIQYHIDKGIRKSEASILAVKQLSFSLFSATGTTLAAFLPMLMSKGNVSDFTVAIPVVIMLSITISYIYSIFVTPAFSHLVLQPSKHSKPSRIMQMGEKFGKLATSNPKNVLLAALAFIIVSMYLFNFVKKDFFPSTDRNQIVVDITFAEGTHLAYNSAMARELSLDILQQAHVQHAYVFSGNSGPNFYYNLVEKPRSPNISRIVVELDSVRNADSFIRWIDDMVKPQYPNVEIIANRLGQGPPVIAPIEIRVFAEDRELLGQSVHKIQQIIEQTAGSRDVRNNLGIGLPSYEFKFKDEILN</sequence>
<dbReference type="Gene3D" id="1.20.1640.10">
    <property type="entry name" value="Multidrug efflux transporter AcrB transmembrane domain"/>
    <property type="match status" value="2"/>
</dbReference>
<dbReference type="Pfam" id="PF00873">
    <property type="entry name" value="ACR_tran"/>
    <property type="match status" value="1"/>
</dbReference>
<dbReference type="Gene3D" id="3.30.70.1430">
    <property type="entry name" value="Multidrug efflux transporter AcrB pore domain"/>
    <property type="match status" value="2"/>
</dbReference>
<dbReference type="SUPFAM" id="SSF82714">
    <property type="entry name" value="Multidrug efflux transporter AcrB TolC docking domain, DN and DC subdomains"/>
    <property type="match status" value="1"/>
</dbReference>